<dbReference type="Pfam" id="PF00392">
    <property type="entry name" value="GntR"/>
    <property type="match status" value="1"/>
</dbReference>
<evidence type="ECO:0000313" key="7">
    <source>
        <dbReference type="EMBL" id="SFO23733.1"/>
    </source>
</evidence>
<dbReference type="GO" id="GO:0003677">
    <property type="term" value="F:DNA binding"/>
    <property type="evidence" value="ECO:0007669"/>
    <property type="project" value="UniProtKB-KW"/>
</dbReference>
<evidence type="ECO:0000256" key="2">
    <source>
        <dbReference type="ARBA" id="ARBA00022898"/>
    </source>
</evidence>
<dbReference type="AlphaFoldDB" id="A0A1I5FJB5"/>
<reference evidence="8" key="1">
    <citation type="submission" date="2016-10" db="EMBL/GenBank/DDBJ databases">
        <authorList>
            <person name="Varghese N."/>
        </authorList>
    </citation>
    <scope>NUCLEOTIDE SEQUENCE [LARGE SCALE GENOMIC DNA]</scope>
    <source>
        <strain evidence="8">Nsp8</strain>
    </source>
</reference>
<evidence type="ECO:0000256" key="3">
    <source>
        <dbReference type="ARBA" id="ARBA00023015"/>
    </source>
</evidence>
<dbReference type="PANTHER" id="PTHR46577:SF1">
    <property type="entry name" value="HTH-TYPE TRANSCRIPTIONAL REGULATORY PROTEIN GABR"/>
    <property type="match status" value="1"/>
</dbReference>
<comment type="similarity">
    <text evidence="1">In the C-terminal section; belongs to the class-I pyridoxal-phosphate-dependent aminotransferase family.</text>
</comment>
<dbReference type="InterPro" id="IPR036390">
    <property type="entry name" value="WH_DNA-bd_sf"/>
</dbReference>
<proteinExistence type="inferred from homology"/>
<feature type="domain" description="HTH gntR-type" evidence="6">
    <location>
        <begin position="52"/>
        <end position="120"/>
    </location>
</feature>
<keyword evidence="7" id="KW-0808">Transferase</keyword>
<evidence type="ECO:0000256" key="5">
    <source>
        <dbReference type="ARBA" id="ARBA00023163"/>
    </source>
</evidence>
<accession>A0A1I5FJB5</accession>
<dbReference type="CDD" id="cd00609">
    <property type="entry name" value="AAT_like"/>
    <property type="match status" value="1"/>
</dbReference>
<organism evidence="7 8">
    <name type="scientific">Nitrosospira briensis</name>
    <dbReference type="NCBI Taxonomy" id="35799"/>
    <lineage>
        <taxon>Bacteria</taxon>
        <taxon>Pseudomonadati</taxon>
        <taxon>Pseudomonadota</taxon>
        <taxon>Betaproteobacteria</taxon>
        <taxon>Nitrosomonadales</taxon>
        <taxon>Nitrosomonadaceae</taxon>
        <taxon>Nitrosospira</taxon>
    </lineage>
</organism>
<protein>
    <submittedName>
        <fullName evidence="7">GntR family transcriptional regulator / MocR family aminotransferase</fullName>
    </submittedName>
</protein>
<sequence length="550" mass="60710">MRVVFQHQVTGLRSLSEYAKIRYTSSPEIQRACAPSRKNMAIPIELDHSSHQSLQGQLFEQLRHLILDGKLKPGTLIPASRVLAEQLGISRNTVLLVYDRLIAEGYLQARKAIGTFVNLELPETCLAAARRTATTSAPVRGETVKRPAIPFIGQTPAKNHAQRVDFDFCPDRIGFDLFPHKIWRRFINRIFTSASTQFAECCDPAGLSQLREVIADHLGVARGISVSSDQIIITGGSQEGLNLAARLLVKEGSLVATENPCYHGAKALFESYYAKLIQVPVDEAGLDVEQLPKDGVTLLYVTPSHQFPLGFTLPIERRLKLLDWARRCGALIIEDDYDSDFRYRGSPLTALMGLDDHGCVMYLGTFSKSMGAGLRLGYLVVPKTLIPAARSAKALLNSGNAWLDQATMAEFIRSGAYGNHLRRMRNIYSKRHDCLIESLRDHFGPVRLSGLESGLHLAWHLPDNYPDAPELEAIALRHGVGIYSIGSGTTYAYGKCSYSARTLILGFSSLNEYQIRAGIRRMADAFAGLPADPVRSEVDANVTLTSNPVF</sequence>
<name>A0A1I5FJB5_9PROT</name>
<dbReference type="GO" id="GO:0003700">
    <property type="term" value="F:DNA-binding transcription factor activity"/>
    <property type="evidence" value="ECO:0007669"/>
    <property type="project" value="InterPro"/>
</dbReference>
<dbReference type="PRINTS" id="PR00035">
    <property type="entry name" value="HTHGNTR"/>
</dbReference>
<keyword evidence="2" id="KW-0663">Pyridoxal phosphate</keyword>
<dbReference type="Proteomes" id="UP000183107">
    <property type="component" value="Unassembled WGS sequence"/>
</dbReference>
<keyword evidence="4" id="KW-0238">DNA-binding</keyword>
<dbReference type="Gene3D" id="1.10.10.10">
    <property type="entry name" value="Winged helix-like DNA-binding domain superfamily/Winged helix DNA-binding domain"/>
    <property type="match status" value="1"/>
</dbReference>
<dbReference type="SUPFAM" id="SSF53383">
    <property type="entry name" value="PLP-dependent transferases"/>
    <property type="match status" value="1"/>
</dbReference>
<dbReference type="InterPro" id="IPR000524">
    <property type="entry name" value="Tscrpt_reg_HTH_GntR"/>
</dbReference>
<dbReference type="CDD" id="cd07377">
    <property type="entry name" value="WHTH_GntR"/>
    <property type="match status" value="1"/>
</dbReference>
<evidence type="ECO:0000256" key="1">
    <source>
        <dbReference type="ARBA" id="ARBA00005384"/>
    </source>
</evidence>
<dbReference type="EMBL" id="FOVJ01000018">
    <property type="protein sequence ID" value="SFO23733.1"/>
    <property type="molecule type" value="Genomic_DNA"/>
</dbReference>
<evidence type="ECO:0000313" key="8">
    <source>
        <dbReference type="Proteomes" id="UP000183107"/>
    </source>
</evidence>
<dbReference type="Pfam" id="PF00155">
    <property type="entry name" value="Aminotran_1_2"/>
    <property type="match status" value="1"/>
</dbReference>
<dbReference type="PROSITE" id="PS50949">
    <property type="entry name" value="HTH_GNTR"/>
    <property type="match status" value="1"/>
</dbReference>
<keyword evidence="7" id="KW-0032">Aminotransferase</keyword>
<dbReference type="InterPro" id="IPR015424">
    <property type="entry name" value="PyrdxlP-dep_Trfase"/>
</dbReference>
<keyword evidence="3" id="KW-0805">Transcription regulation</keyword>
<keyword evidence="8" id="KW-1185">Reference proteome</keyword>
<dbReference type="GO" id="GO:0008483">
    <property type="term" value="F:transaminase activity"/>
    <property type="evidence" value="ECO:0007669"/>
    <property type="project" value="UniProtKB-KW"/>
</dbReference>
<dbReference type="SUPFAM" id="SSF46785">
    <property type="entry name" value="Winged helix' DNA-binding domain"/>
    <property type="match status" value="1"/>
</dbReference>
<dbReference type="InterPro" id="IPR036388">
    <property type="entry name" value="WH-like_DNA-bd_sf"/>
</dbReference>
<gene>
    <name evidence="7" type="ORF">SAMN05216386_3030</name>
</gene>
<evidence type="ECO:0000259" key="6">
    <source>
        <dbReference type="PROSITE" id="PS50949"/>
    </source>
</evidence>
<dbReference type="Gene3D" id="3.40.640.10">
    <property type="entry name" value="Type I PLP-dependent aspartate aminotransferase-like (Major domain)"/>
    <property type="match status" value="1"/>
</dbReference>
<dbReference type="InterPro" id="IPR004839">
    <property type="entry name" value="Aminotransferase_I/II_large"/>
</dbReference>
<dbReference type="InterPro" id="IPR051446">
    <property type="entry name" value="HTH_trans_reg/aminotransferase"/>
</dbReference>
<dbReference type="GO" id="GO:0030170">
    <property type="term" value="F:pyridoxal phosphate binding"/>
    <property type="evidence" value="ECO:0007669"/>
    <property type="project" value="InterPro"/>
</dbReference>
<dbReference type="SMART" id="SM00345">
    <property type="entry name" value="HTH_GNTR"/>
    <property type="match status" value="1"/>
</dbReference>
<dbReference type="STRING" id="1266925.GCA_000619905_00859"/>
<dbReference type="InterPro" id="IPR015421">
    <property type="entry name" value="PyrdxlP-dep_Trfase_major"/>
</dbReference>
<keyword evidence="5" id="KW-0804">Transcription</keyword>
<evidence type="ECO:0000256" key="4">
    <source>
        <dbReference type="ARBA" id="ARBA00023125"/>
    </source>
</evidence>
<dbReference type="PANTHER" id="PTHR46577">
    <property type="entry name" value="HTH-TYPE TRANSCRIPTIONAL REGULATORY PROTEIN GABR"/>
    <property type="match status" value="1"/>
</dbReference>